<sequence length="60" mass="7275">MFNEDYDDDDEENKINLFSTILEIKFTELKKTKQRKQTIQINFPKFKIVKVCINSEKMML</sequence>
<reference evidence="1 2" key="1">
    <citation type="journal article" date="2018" name="J. Allergy Clin. Immunol.">
        <title>High-quality assembly of Dermatophagoides pteronyssinus genome and transcriptome reveals a wide range of novel allergens.</title>
        <authorList>
            <person name="Liu X.Y."/>
            <person name="Yang K.Y."/>
            <person name="Wang M.Q."/>
            <person name="Kwok J.S."/>
            <person name="Zeng X."/>
            <person name="Yang Z."/>
            <person name="Xiao X.J."/>
            <person name="Lau C.P."/>
            <person name="Li Y."/>
            <person name="Huang Z.M."/>
            <person name="Ba J.G."/>
            <person name="Yim A.K."/>
            <person name="Ouyang C.Y."/>
            <person name="Ngai S.M."/>
            <person name="Chan T.F."/>
            <person name="Leung E.L."/>
            <person name="Liu L."/>
            <person name="Liu Z.G."/>
            <person name="Tsui S.K."/>
        </authorList>
    </citation>
    <scope>NUCLEOTIDE SEQUENCE [LARGE SCALE GENOMIC DNA]</scope>
    <source>
        <strain evidence="1">Derp</strain>
    </source>
</reference>
<comment type="caution">
    <text evidence="1">The sequence shown here is derived from an EMBL/GenBank/DDBJ whole genome shotgun (WGS) entry which is preliminary data.</text>
</comment>
<organism evidence="1 2">
    <name type="scientific">Dermatophagoides pteronyssinus</name>
    <name type="common">European house dust mite</name>
    <dbReference type="NCBI Taxonomy" id="6956"/>
    <lineage>
        <taxon>Eukaryota</taxon>
        <taxon>Metazoa</taxon>
        <taxon>Ecdysozoa</taxon>
        <taxon>Arthropoda</taxon>
        <taxon>Chelicerata</taxon>
        <taxon>Arachnida</taxon>
        <taxon>Acari</taxon>
        <taxon>Acariformes</taxon>
        <taxon>Sarcoptiformes</taxon>
        <taxon>Astigmata</taxon>
        <taxon>Psoroptidia</taxon>
        <taxon>Analgoidea</taxon>
        <taxon>Pyroglyphidae</taxon>
        <taxon>Dermatophagoidinae</taxon>
        <taxon>Dermatophagoides</taxon>
    </lineage>
</organism>
<dbReference type="Proteomes" id="UP000887458">
    <property type="component" value="Unassembled WGS sequence"/>
</dbReference>
<accession>A0ABQ8J815</accession>
<evidence type="ECO:0000313" key="2">
    <source>
        <dbReference type="Proteomes" id="UP000887458"/>
    </source>
</evidence>
<gene>
    <name evidence="1" type="ORF">DERP_004023</name>
</gene>
<dbReference type="EMBL" id="NJHN03000062">
    <property type="protein sequence ID" value="KAH9418697.1"/>
    <property type="molecule type" value="Genomic_DNA"/>
</dbReference>
<keyword evidence="2" id="KW-1185">Reference proteome</keyword>
<name>A0ABQ8J815_DERPT</name>
<evidence type="ECO:0000313" key="1">
    <source>
        <dbReference type="EMBL" id="KAH9418697.1"/>
    </source>
</evidence>
<proteinExistence type="predicted"/>
<protein>
    <submittedName>
        <fullName evidence="1">Uncharacterized protein</fullName>
    </submittedName>
</protein>
<reference evidence="1 2" key="2">
    <citation type="journal article" date="2022" name="Mol. Biol. Evol.">
        <title>Comparative Genomics Reveals Insights into the Divergent Evolution of Astigmatic Mites and Household Pest Adaptations.</title>
        <authorList>
            <person name="Xiong Q."/>
            <person name="Wan A.T."/>
            <person name="Liu X."/>
            <person name="Fung C.S."/>
            <person name="Xiao X."/>
            <person name="Malainual N."/>
            <person name="Hou J."/>
            <person name="Wang L."/>
            <person name="Wang M."/>
            <person name="Yang K.Y."/>
            <person name="Cui Y."/>
            <person name="Leung E.L."/>
            <person name="Nong W."/>
            <person name="Shin S.K."/>
            <person name="Au S.W."/>
            <person name="Jeong K.Y."/>
            <person name="Chew F.T."/>
            <person name="Hui J.H."/>
            <person name="Leung T.F."/>
            <person name="Tungtrongchitr A."/>
            <person name="Zhong N."/>
            <person name="Liu Z."/>
            <person name="Tsui S.K."/>
        </authorList>
    </citation>
    <scope>NUCLEOTIDE SEQUENCE [LARGE SCALE GENOMIC DNA]</scope>
    <source>
        <strain evidence="1">Derp</strain>
    </source>
</reference>